<evidence type="ECO:0000256" key="1">
    <source>
        <dbReference type="SAM" id="MobiDB-lite"/>
    </source>
</evidence>
<dbReference type="InterPro" id="IPR052055">
    <property type="entry name" value="Hepadnavirus_pol/RT"/>
</dbReference>
<proteinExistence type="predicted"/>
<dbReference type="EMBL" id="AGNL01048542">
    <property type="protein sequence ID" value="EJK45408.1"/>
    <property type="molecule type" value="Genomic_DNA"/>
</dbReference>
<feature type="region of interest" description="Disordered" evidence="1">
    <location>
        <begin position="781"/>
        <end position="834"/>
    </location>
</feature>
<accession>K0R041</accession>
<dbReference type="PANTHER" id="PTHR33050:SF7">
    <property type="entry name" value="RIBONUCLEASE H"/>
    <property type="match status" value="1"/>
</dbReference>
<keyword evidence="3" id="KW-1185">Reference proteome</keyword>
<dbReference type="PANTHER" id="PTHR33050">
    <property type="entry name" value="REVERSE TRANSCRIPTASE DOMAIN-CONTAINING PROTEIN"/>
    <property type="match status" value="1"/>
</dbReference>
<dbReference type="OrthoDB" id="47509at2759"/>
<protein>
    <submittedName>
        <fullName evidence="2">Uncharacterized protein</fullName>
    </submittedName>
</protein>
<gene>
    <name evidence="2" type="ORF">THAOC_35980</name>
</gene>
<dbReference type="AlphaFoldDB" id="K0R041"/>
<feature type="compositionally biased region" description="Basic and acidic residues" evidence="1">
    <location>
        <begin position="790"/>
        <end position="802"/>
    </location>
</feature>
<name>K0R041_THAOC</name>
<reference evidence="2 3" key="1">
    <citation type="journal article" date="2012" name="Genome Biol.">
        <title>Genome and low-iron response of an oceanic diatom adapted to chronic iron limitation.</title>
        <authorList>
            <person name="Lommer M."/>
            <person name="Specht M."/>
            <person name="Roy A.S."/>
            <person name="Kraemer L."/>
            <person name="Andreson R."/>
            <person name="Gutowska M.A."/>
            <person name="Wolf J."/>
            <person name="Bergner S.V."/>
            <person name="Schilhabel M.B."/>
            <person name="Klostermeier U.C."/>
            <person name="Beiko R.G."/>
            <person name="Rosenstiel P."/>
            <person name="Hippler M."/>
            <person name="Laroche J."/>
        </authorList>
    </citation>
    <scope>NUCLEOTIDE SEQUENCE [LARGE SCALE GENOMIC DNA]</scope>
    <source>
        <strain evidence="2 3">CCMP1005</strain>
    </source>
</reference>
<comment type="caution">
    <text evidence="2">The sequence shown here is derived from an EMBL/GenBank/DDBJ whole genome shotgun (WGS) entry which is preliminary data.</text>
</comment>
<sequence>MSIHRAWPGVRVEWPLAPPTERNPWGHLVPNGERQQAKGARATGTAELLKPPTLQGSPILGRDKGQLKRVNKRRRIERQLEQPDTVDYWSTHKENPEVTYIPRVPRKHRGQMDPAGPALDHPAAHLLNEYATFGCPANTGNDWTIDELQAAIDVGPHVSAMVPEAMQQLQEEVAMKISNGQVKVHLWDDLKKNLPPKLKISRIAMIPHKSKPYRAILDLSFPIQFRDGTIAPVNETTTKTAPKGSMDQMGQALQRLIYAYATADEDKPIFAAKEDIKDGFWRLVAEEGAEWNFAYVLPQEDGKPTKIVVPTSLQMGWIESPGFFNVPSETGRDVAEHYAAAPIGSLPDHKFLSHTKMMPEYQALPDEPVDPNHPLMFMMEVYVDDYISLAVARCKADLDHLANATMHGIHSVFPEDAKDEDDPISLKKLKKLEGAWAIRKDLLGWMFDGIAKTIELDEAKLTDILATLKSWCRGTTVPFDDFRKTVYKIRNATIGVPAARALFTEVNKVLRVEPRQVFIQRNKPLLEAVRNFRTLLQEAHKTPTKCRQLIVGHPDYVGIMDAAKEGTGGVVIGEGSACVPTVFRLEWPPEVQQQVVTEDNPDGSITNSDLEMAGLLLCWLVLEYVAPNLYHRHIALFCDNSPTVAWVLRMATRSSRVAGQLLMALALRMKVRETSPLTTLHIAGEQNSIADIPSRSFGGKPEWHCKTDEEFLKLFNSHFPLPNQQSWTVFQIPSEISMRVISLLLMKGSGMAEWRRLPKPKQNMQGSGSPTANLWESTLTWRKKQPHSKPGHESSLDLQHEQEAEDLAEAARSQLAQSLQQSRPLARRFPWTRE</sequence>
<evidence type="ECO:0000313" key="2">
    <source>
        <dbReference type="EMBL" id="EJK45408.1"/>
    </source>
</evidence>
<dbReference type="Proteomes" id="UP000266841">
    <property type="component" value="Unassembled WGS sequence"/>
</dbReference>
<feature type="compositionally biased region" description="Low complexity" evidence="1">
    <location>
        <begin position="810"/>
        <end position="824"/>
    </location>
</feature>
<evidence type="ECO:0000313" key="3">
    <source>
        <dbReference type="Proteomes" id="UP000266841"/>
    </source>
</evidence>
<organism evidence="2 3">
    <name type="scientific">Thalassiosira oceanica</name>
    <name type="common">Marine diatom</name>
    <dbReference type="NCBI Taxonomy" id="159749"/>
    <lineage>
        <taxon>Eukaryota</taxon>
        <taxon>Sar</taxon>
        <taxon>Stramenopiles</taxon>
        <taxon>Ochrophyta</taxon>
        <taxon>Bacillariophyta</taxon>
        <taxon>Coscinodiscophyceae</taxon>
        <taxon>Thalassiosirophycidae</taxon>
        <taxon>Thalassiosirales</taxon>
        <taxon>Thalassiosiraceae</taxon>
        <taxon>Thalassiosira</taxon>
    </lineage>
</organism>